<evidence type="ECO:0000256" key="2">
    <source>
        <dbReference type="ARBA" id="ARBA00023125"/>
    </source>
</evidence>
<name>A0A917BF47_9MICO</name>
<dbReference type="InterPro" id="IPR009057">
    <property type="entry name" value="Homeodomain-like_sf"/>
</dbReference>
<dbReference type="PRINTS" id="PR00455">
    <property type="entry name" value="HTHTETR"/>
</dbReference>
<dbReference type="SUPFAM" id="SSF46689">
    <property type="entry name" value="Homeodomain-like"/>
    <property type="match status" value="1"/>
</dbReference>
<evidence type="ECO:0000259" key="5">
    <source>
        <dbReference type="PROSITE" id="PS50977"/>
    </source>
</evidence>
<gene>
    <name evidence="6" type="ORF">GCM10011399_30930</name>
</gene>
<accession>A0A917BF47</accession>
<dbReference type="EMBL" id="BMGP01000006">
    <property type="protein sequence ID" value="GGF35731.1"/>
    <property type="molecule type" value="Genomic_DNA"/>
</dbReference>
<proteinExistence type="predicted"/>
<dbReference type="Proteomes" id="UP000598775">
    <property type="component" value="Unassembled WGS sequence"/>
</dbReference>
<keyword evidence="1" id="KW-0805">Transcription regulation</keyword>
<dbReference type="AlphaFoldDB" id="A0A917BF47"/>
<keyword evidence="2 4" id="KW-0238">DNA-binding</keyword>
<comment type="caution">
    <text evidence="6">The sequence shown here is derived from an EMBL/GenBank/DDBJ whole genome shotgun (WGS) entry which is preliminary data.</text>
</comment>
<dbReference type="PROSITE" id="PS50977">
    <property type="entry name" value="HTH_TETR_2"/>
    <property type="match status" value="1"/>
</dbReference>
<dbReference type="Pfam" id="PF00440">
    <property type="entry name" value="TetR_N"/>
    <property type="match status" value="1"/>
</dbReference>
<keyword evidence="3" id="KW-0804">Transcription</keyword>
<evidence type="ECO:0000256" key="4">
    <source>
        <dbReference type="PROSITE-ProRule" id="PRU00335"/>
    </source>
</evidence>
<evidence type="ECO:0000256" key="1">
    <source>
        <dbReference type="ARBA" id="ARBA00023015"/>
    </source>
</evidence>
<organism evidence="6 7">
    <name type="scientific">Subtercola lobariae</name>
    <dbReference type="NCBI Taxonomy" id="1588641"/>
    <lineage>
        <taxon>Bacteria</taxon>
        <taxon>Bacillati</taxon>
        <taxon>Actinomycetota</taxon>
        <taxon>Actinomycetes</taxon>
        <taxon>Micrococcales</taxon>
        <taxon>Microbacteriaceae</taxon>
        <taxon>Subtercola</taxon>
    </lineage>
</organism>
<reference evidence="6 7" key="1">
    <citation type="journal article" date="2014" name="Int. J. Syst. Evol. Microbiol.">
        <title>Complete genome sequence of Corynebacterium casei LMG S-19264T (=DSM 44701T), isolated from a smear-ripened cheese.</title>
        <authorList>
            <consortium name="US DOE Joint Genome Institute (JGI-PGF)"/>
            <person name="Walter F."/>
            <person name="Albersmeier A."/>
            <person name="Kalinowski J."/>
            <person name="Ruckert C."/>
        </authorList>
    </citation>
    <scope>NUCLEOTIDE SEQUENCE [LARGE SCALE GENOMIC DNA]</scope>
    <source>
        <strain evidence="6 7">CGMCC 1.12976</strain>
    </source>
</reference>
<dbReference type="PANTHER" id="PTHR30055:SF238">
    <property type="entry name" value="MYCOFACTOCIN BIOSYNTHESIS TRANSCRIPTIONAL REGULATOR MFTR-RELATED"/>
    <property type="match status" value="1"/>
</dbReference>
<sequence>MGRWKPDARGRLMQSALELFTERGFEQTTALEVAQRAGVTERTFFRYFSDKREVLFEGSGELLSGVVGAITGAPVNMAPIDIVTAAMQEAAERMEPNRPYSIQRAAVVAANASLHERELLKLDALSAAAAHALHGRGVPELAATMAAESGVSVFKVGFDTWVGAGPEVTFAQCIHACLDELKGLTAAAQ</sequence>
<dbReference type="GO" id="GO:0000976">
    <property type="term" value="F:transcription cis-regulatory region binding"/>
    <property type="evidence" value="ECO:0007669"/>
    <property type="project" value="TreeGrafter"/>
</dbReference>
<dbReference type="RefSeq" id="WP_188679859.1">
    <property type="nucleotide sequence ID" value="NZ_BMGP01000006.1"/>
</dbReference>
<dbReference type="PANTHER" id="PTHR30055">
    <property type="entry name" value="HTH-TYPE TRANSCRIPTIONAL REGULATOR RUTR"/>
    <property type="match status" value="1"/>
</dbReference>
<dbReference type="InterPro" id="IPR023772">
    <property type="entry name" value="DNA-bd_HTH_TetR-type_CS"/>
</dbReference>
<evidence type="ECO:0000313" key="7">
    <source>
        <dbReference type="Proteomes" id="UP000598775"/>
    </source>
</evidence>
<keyword evidence="7" id="KW-1185">Reference proteome</keyword>
<protein>
    <submittedName>
        <fullName evidence="6">TetR family transcriptional regulator</fullName>
    </submittedName>
</protein>
<dbReference type="PROSITE" id="PS01081">
    <property type="entry name" value="HTH_TETR_1"/>
    <property type="match status" value="1"/>
</dbReference>
<evidence type="ECO:0000313" key="6">
    <source>
        <dbReference type="EMBL" id="GGF35731.1"/>
    </source>
</evidence>
<dbReference type="Gene3D" id="1.10.357.10">
    <property type="entry name" value="Tetracycline Repressor, domain 2"/>
    <property type="match status" value="1"/>
</dbReference>
<dbReference type="GO" id="GO:0003700">
    <property type="term" value="F:DNA-binding transcription factor activity"/>
    <property type="evidence" value="ECO:0007669"/>
    <property type="project" value="TreeGrafter"/>
</dbReference>
<feature type="DNA-binding region" description="H-T-H motif" evidence="4">
    <location>
        <begin position="29"/>
        <end position="48"/>
    </location>
</feature>
<feature type="domain" description="HTH tetR-type" evidence="5">
    <location>
        <begin position="6"/>
        <end position="66"/>
    </location>
</feature>
<dbReference type="InterPro" id="IPR001647">
    <property type="entry name" value="HTH_TetR"/>
</dbReference>
<evidence type="ECO:0000256" key="3">
    <source>
        <dbReference type="ARBA" id="ARBA00023163"/>
    </source>
</evidence>
<dbReference type="InterPro" id="IPR050109">
    <property type="entry name" value="HTH-type_TetR-like_transc_reg"/>
</dbReference>